<evidence type="ECO:0000313" key="4">
    <source>
        <dbReference type="Proteomes" id="UP001370100"/>
    </source>
</evidence>
<dbReference type="InterPro" id="IPR011761">
    <property type="entry name" value="ATP-grasp"/>
</dbReference>
<proteinExistence type="predicted"/>
<dbReference type="Proteomes" id="UP001370100">
    <property type="component" value="Unassembled WGS sequence"/>
</dbReference>
<keyword evidence="1" id="KW-0067">ATP-binding</keyword>
<protein>
    <recommendedName>
        <fullName evidence="2">ATP-grasp domain-containing protein</fullName>
    </recommendedName>
</protein>
<dbReference type="Gene3D" id="3.30.470.20">
    <property type="entry name" value="ATP-grasp fold, B domain"/>
    <property type="match status" value="2"/>
</dbReference>
<comment type="caution">
    <text evidence="3">The sequence shown here is derived from an EMBL/GenBank/DDBJ whole genome shotgun (WGS) entry which is preliminary data.</text>
</comment>
<name>A0ABU8N6T4_9PSEU</name>
<evidence type="ECO:0000256" key="1">
    <source>
        <dbReference type="PROSITE-ProRule" id="PRU00409"/>
    </source>
</evidence>
<accession>A0ABU8N6T4</accession>
<feature type="domain" description="ATP-grasp" evidence="2">
    <location>
        <begin position="116"/>
        <end position="310"/>
    </location>
</feature>
<keyword evidence="4" id="KW-1185">Reference proteome</keyword>
<evidence type="ECO:0000313" key="3">
    <source>
        <dbReference type="EMBL" id="MEJ2887378.1"/>
    </source>
</evidence>
<gene>
    <name evidence="3" type="ORF">WCD41_13040</name>
</gene>
<dbReference type="PROSITE" id="PS50975">
    <property type="entry name" value="ATP_GRASP"/>
    <property type="match status" value="1"/>
</dbReference>
<keyword evidence="1" id="KW-0547">Nucleotide-binding</keyword>
<reference evidence="3 4" key="1">
    <citation type="submission" date="2024-03" db="EMBL/GenBank/DDBJ databases">
        <title>Actinomycetospora sp. OC33-EN06, a novel actinomycete isolated from wild orchid (Aerides multiflora).</title>
        <authorList>
            <person name="Suriyachadkun C."/>
        </authorList>
    </citation>
    <scope>NUCLEOTIDE SEQUENCE [LARGE SCALE GENOMIC DNA]</scope>
    <source>
        <strain evidence="3 4">OC33-EN06</strain>
    </source>
</reference>
<dbReference type="EMBL" id="JBBEGL010000003">
    <property type="protein sequence ID" value="MEJ2887378.1"/>
    <property type="molecule type" value="Genomic_DNA"/>
</dbReference>
<dbReference type="RefSeq" id="WP_337713853.1">
    <property type="nucleotide sequence ID" value="NZ_JBBEGL010000003.1"/>
</dbReference>
<sequence>MTPPGVVLLGGDTNALAIARSLGPRGIPVTTLGADDFVGRSRFARAVPGVPADATAWAEHLLGTAATPLHGSVLLATSDTGITVLLRHREALAERFVLDACEPTAQAAMLDKLATYEAARAAGVPTPRFWRVDTPDDLERVRDELVYPLIVKPLFSHEYQRLFAGRGKFRSVGDPAGLDGAYGDLARAGLSVMLVEKIPGDDDRLCSYTTYVDASGRPTVDYTKRMVRRRPPGEGLGCYHLTDHVPGVRDAALRLLTGVGLRGPAAVEFMHDERDGVLKLIECNARFSAALPLMVAAGLDLPYHVYRRALGLPHELPDRYRLGRRLLHPTDDLRSFLALRRAGRMDAAAWLASLAHRQTFPVWSPRDPAPALARALARAARALPTTRPSRVTA</sequence>
<organism evidence="3 4">
    <name type="scientific">Actinomycetospora aeridis</name>
    <dbReference type="NCBI Taxonomy" id="3129231"/>
    <lineage>
        <taxon>Bacteria</taxon>
        <taxon>Bacillati</taxon>
        <taxon>Actinomycetota</taxon>
        <taxon>Actinomycetes</taxon>
        <taxon>Pseudonocardiales</taxon>
        <taxon>Pseudonocardiaceae</taxon>
        <taxon>Actinomycetospora</taxon>
    </lineage>
</organism>
<evidence type="ECO:0000259" key="2">
    <source>
        <dbReference type="PROSITE" id="PS50975"/>
    </source>
</evidence>
<dbReference type="SUPFAM" id="SSF56059">
    <property type="entry name" value="Glutathione synthetase ATP-binding domain-like"/>
    <property type="match status" value="1"/>
</dbReference>